<name>A0A0D0D2N1_9AGAM</name>
<sequence>IYKINLLEALILAKKAWDEVSTETIKHCWDHTQIQTDDSSLSTNPGPHTDPAAWEIIHDFATSAMSCWRRSGQNWLQSHLGSKFLDSHWRPALKAVMDAEGDTAMAIDTANALASAASSCTGFVIWIPT</sequence>
<keyword evidence="2" id="KW-1185">Reference proteome</keyword>
<gene>
    <name evidence="1" type="ORF">PAXRUDRAFT_151258</name>
</gene>
<proteinExistence type="predicted"/>
<dbReference type="InParanoid" id="A0A0D0D2N1"/>
<evidence type="ECO:0008006" key="3">
    <source>
        <dbReference type="Google" id="ProtNLM"/>
    </source>
</evidence>
<dbReference type="HOGENOM" id="CLU_088458_0_1_1"/>
<feature type="non-terminal residue" evidence="1">
    <location>
        <position position="1"/>
    </location>
</feature>
<dbReference type="EMBL" id="KN825477">
    <property type="protein sequence ID" value="KIK90742.1"/>
    <property type="molecule type" value="Genomic_DNA"/>
</dbReference>
<reference evidence="2" key="2">
    <citation type="submission" date="2015-01" db="EMBL/GenBank/DDBJ databases">
        <title>Evolutionary Origins and Diversification of the Mycorrhizal Mutualists.</title>
        <authorList>
            <consortium name="DOE Joint Genome Institute"/>
            <consortium name="Mycorrhizal Genomics Consortium"/>
            <person name="Kohler A."/>
            <person name="Kuo A."/>
            <person name="Nagy L.G."/>
            <person name="Floudas D."/>
            <person name="Copeland A."/>
            <person name="Barry K.W."/>
            <person name="Cichocki N."/>
            <person name="Veneault-Fourrey C."/>
            <person name="LaButti K."/>
            <person name="Lindquist E.A."/>
            <person name="Lipzen A."/>
            <person name="Lundell T."/>
            <person name="Morin E."/>
            <person name="Murat C."/>
            <person name="Riley R."/>
            <person name="Ohm R."/>
            <person name="Sun H."/>
            <person name="Tunlid A."/>
            <person name="Henrissat B."/>
            <person name="Grigoriev I.V."/>
            <person name="Hibbett D.S."/>
            <person name="Martin F."/>
        </authorList>
    </citation>
    <scope>NUCLEOTIDE SEQUENCE [LARGE SCALE GENOMIC DNA]</scope>
    <source>
        <strain evidence="2">Ve08.2h10</strain>
    </source>
</reference>
<dbReference type="OrthoDB" id="3066548at2759"/>
<organism evidence="1 2">
    <name type="scientific">Paxillus rubicundulus Ve08.2h10</name>
    <dbReference type="NCBI Taxonomy" id="930991"/>
    <lineage>
        <taxon>Eukaryota</taxon>
        <taxon>Fungi</taxon>
        <taxon>Dikarya</taxon>
        <taxon>Basidiomycota</taxon>
        <taxon>Agaricomycotina</taxon>
        <taxon>Agaricomycetes</taxon>
        <taxon>Agaricomycetidae</taxon>
        <taxon>Boletales</taxon>
        <taxon>Paxilineae</taxon>
        <taxon>Paxillaceae</taxon>
        <taxon>Paxillus</taxon>
    </lineage>
</organism>
<protein>
    <recommendedName>
        <fullName evidence="3">DDE-1 domain-containing protein</fullName>
    </recommendedName>
</protein>
<reference evidence="1 2" key="1">
    <citation type="submission" date="2014-04" db="EMBL/GenBank/DDBJ databases">
        <authorList>
            <consortium name="DOE Joint Genome Institute"/>
            <person name="Kuo A."/>
            <person name="Kohler A."/>
            <person name="Jargeat P."/>
            <person name="Nagy L.G."/>
            <person name="Floudas D."/>
            <person name="Copeland A."/>
            <person name="Barry K.W."/>
            <person name="Cichocki N."/>
            <person name="Veneault-Fourrey C."/>
            <person name="LaButti K."/>
            <person name="Lindquist E.A."/>
            <person name="Lipzen A."/>
            <person name="Lundell T."/>
            <person name="Morin E."/>
            <person name="Murat C."/>
            <person name="Sun H."/>
            <person name="Tunlid A."/>
            <person name="Henrissat B."/>
            <person name="Grigoriev I.V."/>
            <person name="Hibbett D.S."/>
            <person name="Martin F."/>
            <person name="Nordberg H.P."/>
            <person name="Cantor M.N."/>
            <person name="Hua S.X."/>
        </authorList>
    </citation>
    <scope>NUCLEOTIDE SEQUENCE [LARGE SCALE GENOMIC DNA]</scope>
    <source>
        <strain evidence="1 2">Ve08.2h10</strain>
    </source>
</reference>
<dbReference type="AlphaFoldDB" id="A0A0D0D2N1"/>
<accession>A0A0D0D2N1</accession>
<dbReference type="Proteomes" id="UP000054538">
    <property type="component" value="Unassembled WGS sequence"/>
</dbReference>
<evidence type="ECO:0000313" key="2">
    <source>
        <dbReference type="Proteomes" id="UP000054538"/>
    </source>
</evidence>
<evidence type="ECO:0000313" key="1">
    <source>
        <dbReference type="EMBL" id="KIK90742.1"/>
    </source>
</evidence>